<evidence type="ECO:0000313" key="1">
    <source>
        <dbReference type="EMBL" id="OAP62031.1"/>
    </source>
</evidence>
<sequence length="186" mass="20822">MKQYGSNMLSKYDRLFSFATFDVLFLHEAKSKSELDIMRTLILGPVNQSSKRERELQNAAARSHAAKASYAHPRKHHKVVTGQYDARDGANEDVGVWGSKVFTGIDPTLTTSIYPGFGSFRSELLNLLPPDAQAGDFQALDFFVEVTLPGIDVANEIFNNSGAFHFLLPTLVSYQLYLFLWSSLHD</sequence>
<reference evidence="1 2" key="1">
    <citation type="submission" date="2016-04" db="EMBL/GenBank/DDBJ databases">
        <title>Draft genome of Fonsecaea erecta CBS 125763.</title>
        <authorList>
            <person name="Weiss V.A."/>
            <person name="Vicente V.A."/>
            <person name="Raittz R.T."/>
            <person name="Moreno L.F."/>
            <person name="De Souza E.M."/>
            <person name="Pedrosa F.O."/>
            <person name="Steffens M.B."/>
            <person name="Faoro H."/>
            <person name="Tadra-Sfeir M.Z."/>
            <person name="Najafzadeh M.J."/>
            <person name="Felipe M.S."/>
            <person name="Teixeira M."/>
            <person name="Sun J."/>
            <person name="Xi L."/>
            <person name="Gomes R."/>
            <person name="De Azevedo C.M."/>
            <person name="Salgado C.G."/>
            <person name="Da Silva M.B."/>
            <person name="Nascimento M.F."/>
            <person name="Queiroz-Telles F."/>
            <person name="Attili D.S."/>
            <person name="Gorbushina A."/>
        </authorList>
    </citation>
    <scope>NUCLEOTIDE SEQUENCE [LARGE SCALE GENOMIC DNA]</scope>
    <source>
        <strain evidence="1 2">CBS 125763</strain>
    </source>
</reference>
<dbReference type="AlphaFoldDB" id="A0A178ZRE6"/>
<dbReference type="EMBL" id="LVYI01000003">
    <property type="protein sequence ID" value="OAP62031.1"/>
    <property type="molecule type" value="Genomic_DNA"/>
</dbReference>
<comment type="caution">
    <text evidence="1">The sequence shown here is derived from an EMBL/GenBank/DDBJ whole genome shotgun (WGS) entry which is preliminary data.</text>
</comment>
<gene>
    <name evidence="1" type="ORF">AYL99_04234</name>
</gene>
<organism evidence="1 2">
    <name type="scientific">Fonsecaea erecta</name>
    <dbReference type="NCBI Taxonomy" id="1367422"/>
    <lineage>
        <taxon>Eukaryota</taxon>
        <taxon>Fungi</taxon>
        <taxon>Dikarya</taxon>
        <taxon>Ascomycota</taxon>
        <taxon>Pezizomycotina</taxon>
        <taxon>Eurotiomycetes</taxon>
        <taxon>Chaetothyriomycetidae</taxon>
        <taxon>Chaetothyriales</taxon>
        <taxon>Herpotrichiellaceae</taxon>
        <taxon>Fonsecaea</taxon>
    </lineage>
</organism>
<accession>A0A178ZRE6</accession>
<dbReference type="OrthoDB" id="10531014at2759"/>
<evidence type="ECO:0000313" key="2">
    <source>
        <dbReference type="Proteomes" id="UP000078343"/>
    </source>
</evidence>
<name>A0A178ZRE6_9EURO</name>
<dbReference type="RefSeq" id="XP_018695398.1">
    <property type="nucleotide sequence ID" value="XM_018835748.1"/>
</dbReference>
<dbReference type="GeneID" id="30008403"/>
<protein>
    <submittedName>
        <fullName evidence="1">Uncharacterized protein</fullName>
    </submittedName>
</protein>
<dbReference type="Proteomes" id="UP000078343">
    <property type="component" value="Unassembled WGS sequence"/>
</dbReference>
<proteinExistence type="predicted"/>
<keyword evidence="2" id="KW-1185">Reference proteome</keyword>